<evidence type="ECO:0008006" key="4">
    <source>
        <dbReference type="Google" id="ProtNLM"/>
    </source>
</evidence>
<reference evidence="2 3" key="1">
    <citation type="submission" date="2018-06" db="EMBL/GenBank/DDBJ databases">
        <authorList>
            <consortium name="Pathogen Informatics"/>
            <person name="Doyle S."/>
        </authorList>
    </citation>
    <scope>NUCLEOTIDE SEQUENCE [LARGE SCALE GENOMIC DNA]</scope>
    <source>
        <strain evidence="2 3">NCTC13315</strain>
    </source>
</reference>
<evidence type="ECO:0000313" key="3">
    <source>
        <dbReference type="Proteomes" id="UP000254968"/>
    </source>
</evidence>
<name>A0A378HZH8_9GAMM</name>
<dbReference type="RefSeq" id="WP_115302086.1">
    <property type="nucleotide sequence ID" value="NZ_CAAAHO010000001.1"/>
</dbReference>
<dbReference type="Proteomes" id="UP000254968">
    <property type="component" value="Unassembled WGS sequence"/>
</dbReference>
<keyword evidence="1" id="KW-0732">Signal</keyword>
<evidence type="ECO:0000313" key="2">
    <source>
        <dbReference type="EMBL" id="STX28327.1"/>
    </source>
</evidence>
<proteinExistence type="predicted"/>
<dbReference type="AlphaFoldDB" id="A0A378HZH8"/>
<keyword evidence="3" id="KW-1185">Reference proteome</keyword>
<feature type="chain" id="PRO_5017028164" description="Glycine-rich protein" evidence="1">
    <location>
        <begin position="33"/>
        <end position="109"/>
    </location>
</feature>
<sequence length="109" mass="12140">MATSAIKRISLLPGLIIAFFLFAATASLKANAAPINAPTAKGIQLAHWYGPGYRWHGYGPGWYGPGVRFYGPGFYGPGYRWTNWGPGYGCQKRCFVNRWNRIVCATRCY</sequence>
<organism evidence="2 3">
    <name type="scientific">Legionella beliardensis</name>
    <dbReference type="NCBI Taxonomy" id="91822"/>
    <lineage>
        <taxon>Bacteria</taxon>
        <taxon>Pseudomonadati</taxon>
        <taxon>Pseudomonadota</taxon>
        <taxon>Gammaproteobacteria</taxon>
        <taxon>Legionellales</taxon>
        <taxon>Legionellaceae</taxon>
        <taxon>Legionella</taxon>
    </lineage>
</organism>
<dbReference type="EMBL" id="UGNV01000001">
    <property type="protein sequence ID" value="STX28327.1"/>
    <property type="molecule type" value="Genomic_DNA"/>
</dbReference>
<evidence type="ECO:0000256" key="1">
    <source>
        <dbReference type="SAM" id="SignalP"/>
    </source>
</evidence>
<accession>A0A378HZH8</accession>
<protein>
    <recommendedName>
        <fullName evidence="4">Glycine-rich protein</fullName>
    </recommendedName>
</protein>
<feature type="signal peptide" evidence="1">
    <location>
        <begin position="1"/>
        <end position="32"/>
    </location>
</feature>
<gene>
    <name evidence="2" type="ORF">NCTC13315_00856</name>
</gene>